<dbReference type="AlphaFoldDB" id="A0A537J0R9"/>
<dbReference type="InterPro" id="IPR016181">
    <property type="entry name" value="Acyl_CoA_acyltransferase"/>
</dbReference>
<dbReference type="PROSITE" id="PS51186">
    <property type="entry name" value="GNAT"/>
    <property type="match status" value="1"/>
</dbReference>
<reference evidence="2 3" key="1">
    <citation type="journal article" date="2019" name="Nat. Microbiol.">
        <title>Mediterranean grassland soil C-N compound turnover is dependent on rainfall and depth, and is mediated by genomically divergent microorganisms.</title>
        <authorList>
            <person name="Diamond S."/>
            <person name="Andeer P.F."/>
            <person name="Li Z."/>
            <person name="Crits-Christoph A."/>
            <person name="Burstein D."/>
            <person name="Anantharaman K."/>
            <person name="Lane K.R."/>
            <person name="Thomas B.C."/>
            <person name="Pan C."/>
            <person name="Northen T.R."/>
            <person name="Banfield J.F."/>
        </authorList>
    </citation>
    <scope>NUCLEOTIDE SEQUENCE [LARGE SCALE GENOMIC DNA]</scope>
    <source>
        <strain evidence="2">NP_8</strain>
    </source>
</reference>
<dbReference type="Gene3D" id="3.40.630.30">
    <property type="match status" value="1"/>
</dbReference>
<dbReference type="Proteomes" id="UP000318834">
    <property type="component" value="Unassembled WGS sequence"/>
</dbReference>
<dbReference type="CDD" id="cd04301">
    <property type="entry name" value="NAT_SF"/>
    <property type="match status" value="1"/>
</dbReference>
<evidence type="ECO:0000259" key="1">
    <source>
        <dbReference type="PROSITE" id="PS51186"/>
    </source>
</evidence>
<dbReference type="Pfam" id="PF00583">
    <property type="entry name" value="Acetyltransf_1"/>
    <property type="match status" value="1"/>
</dbReference>
<evidence type="ECO:0000313" key="3">
    <source>
        <dbReference type="Proteomes" id="UP000318834"/>
    </source>
</evidence>
<dbReference type="InterPro" id="IPR000182">
    <property type="entry name" value="GNAT_dom"/>
</dbReference>
<comment type="caution">
    <text evidence="2">The sequence shown here is derived from an EMBL/GenBank/DDBJ whole genome shotgun (WGS) entry which is preliminary data.</text>
</comment>
<organism evidence="2 3">
    <name type="scientific">Candidatus Segetimicrobium genomatis</name>
    <dbReference type="NCBI Taxonomy" id="2569760"/>
    <lineage>
        <taxon>Bacteria</taxon>
        <taxon>Bacillati</taxon>
        <taxon>Candidatus Sysuimicrobiota</taxon>
        <taxon>Candidatus Sysuimicrobiia</taxon>
        <taxon>Candidatus Sysuimicrobiales</taxon>
        <taxon>Candidatus Segetimicrobiaceae</taxon>
        <taxon>Candidatus Segetimicrobium</taxon>
    </lineage>
</organism>
<feature type="domain" description="N-acetyltransferase" evidence="1">
    <location>
        <begin position="163"/>
        <end position="293"/>
    </location>
</feature>
<keyword evidence="2" id="KW-0808">Transferase</keyword>
<sequence>MRLTIRPAGPSDVPSLVEIYDRAYHGGYSACFDRYGPSTPQDFWWIQSEKPVYLIDLNQQPCGLIILGRAGRQWLVEEVLVDTPDAGREPARRAKLEEAVQNSVHDFVIKRFQEERQELVRLRCTESNPAGLLLARRYEFSFANALVVASGAARRATSAPDGYAFRRASNADARSVARLHEETLNVRVRPEDLDHLLKHADTRVFLAEREQFPVGLALAQAKDGVGRWTVGVREAHRRKGLGLALTQETLQFFASKKVTPITTYWALDTETARFVRSLDAKTERAYLYFEKHI</sequence>
<protein>
    <submittedName>
        <fullName evidence="2">GNAT family N-acetyltransferase</fullName>
    </submittedName>
</protein>
<evidence type="ECO:0000313" key="2">
    <source>
        <dbReference type="EMBL" id="TMI77150.1"/>
    </source>
</evidence>
<proteinExistence type="predicted"/>
<dbReference type="SUPFAM" id="SSF55729">
    <property type="entry name" value="Acyl-CoA N-acyltransferases (Nat)"/>
    <property type="match status" value="2"/>
</dbReference>
<name>A0A537J0R9_9BACT</name>
<dbReference type="GO" id="GO:0016747">
    <property type="term" value="F:acyltransferase activity, transferring groups other than amino-acyl groups"/>
    <property type="evidence" value="ECO:0007669"/>
    <property type="project" value="InterPro"/>
</dbReference>
<accession>A0A537J0R9</accession>
<dbReference type="EMBL" id="VBAP01000006">
    <property type="protein sequence ID" value="TMI77150.1"/>
    <property type="molecule type" value="Genomic_DNA"/>
</dbReference>
<gene>
    <name evidence="2" type="ORF">E6H05_01215</name>
</gene>